<protein>
    <submittedName>
        <fullName evidence="2">ThiF family adenylyltransferase</fullName>
    </submittedName>
</protein>
<dbReference type="EMBL" id="JACSQD010000003">
    <property type="protein sequence ID" value="MBD7995344.1"/>
    <property type="molecule type" value="Genomic_DNA"/>
</dbReference>
<name>A0ABR8US13_9MICC</name>
<dbReference type="Pfam" id="PF00899">
    <property type="entry name" value="ThiF"/>
    <property type="match status" value="1"/>
</dbReference>
<dbReference type="SUPFAM" id="SSF69572">
    <property type="entry name" value="Activating enzymes of the ubiquitin-like proteins"/>
    <property type="match status" value="1"/>
</dbReference>
<evidence type="ECO:0000313" key="2">
    <source>
        <dbReference type="EMBL" id="MBD7995344.1"/>
    </source>
</evidence>
<evidence type="ECO:0000259" key="1">
    <source>
        <dbReference type="Pfam" id="PF00899"/>
    </source>
</evidence>
<proteinExistence type="predicted"/>
<dbReference type="InterPro" id="IPR000594">
    <property type="entry name" value="ThiF_NAD_FAD-bd"/>
</dbReference>
<dbReference type="GO" id="GO:0016779">
    <property type="term" value="F:nucleotidyltransferase activity"/>
    <property type="evidence" value="ECO:0007669"/>
    <property type="project" value="UniProtKB-KW"/>
</dbReference>
<dbReference type="InterPro" id="IPR035985">
    <property type="entry name" value="Ubiquitin-activating_enz"/>
</dbReference>
<feature type="domain" description="THIF-type NAD/FAD binding fold" evidence="1">
    <location>
        <begin position="120"/>
        <end position="326"/>
    </location>
</feature>
<comment type="caution">
    <text evidence="2">The sequence shown here is derived from an EMBL/GenBank/DDBJ whole genome shotgun (WGS) entry which is preliminary data.</text>
</comment>
<gene>
    <name evidence="2" type="ORF">H9639_08555</name>
</gene>
<dbReference type="RefSeq" id="WP_191807663.1">
    <property type="nucleotide sequence ID" value="NZ_JACSQD010000003.1"/>
</dbReference>
<keyword evidence="2" id="KW-0548">Nucleotidyltransferase</keyword>
<keyword evidence="2" id="KW-0808">Transferase</keyword>
<evidence type="ECO:0000313" key="3">
    <source>
        <dbReference type="Proteomes" id="UP000609874"/>
    </source>
</evidence>
<organism evidence="2 3">
    <name type="scientific">Arthrobacter gallicola</name>
    <dbReference type="NCBI Taxonomy" id="2762225"/>
    <lineage>
        <taxon>Bacteria</taxon>
        <taxon>Bacillati</taxon>
        <taxon>Actinomycetota</taxon>
        <taxon>Actinomycetes</taxon>
        <taxon>Micrococcales</taxon>
        <taxon>Micrococcaceae</taxon>
        <taxon>Arthrobacter</taxon>
    </lineage>
</organism>
<dbReference type="Gene3D" id="3.40.50.720">
    <property type="entry name" value="NAD(P)-binding Rossmann-like Domain"/>
    <property type="match status" value="1"/>
</dbReference>
<accession>A0ABR8US13</accession>
<reference evidence="2 3" key="1">
    <citation type="submission" date="2020-08" db="EMBL/GenBank/DDBJ databases">
        <title>A Genomic Blueprint of the Chicken Gut Microbiome.</title>
        <authorList>
            <person name="Gilroy R."/>
            <person name="Ravi A."/>
            <person name="Getino M."/>
            <person name="Pursley I."/>
            <person name="Horton D.L."/>
            <person name="Alikhan N.-F."/>
            <person name="Baker D."/>
            <person name="Gharbi K."/>
            <person name="Hall N."/>
            <person name="Watson M."/>
            <person name="Adriaenssens E.M."/>
            <person name="Foster-Nyarko E."/>
            <person name="Jarju S."/>
            <person name="Secka A."/>
            <person name="Antonio M."/>
            <person name="Oren A."/>
            <person name="Chaudhuri R."/>
            <person name="La Ragione R.M."/>
            <person name="Hildebrand F."/>
            <person name="Pallen M.J."/>
        </authorList>
    </citation>
    <scope>NUCLEOTIDE SEQUENCE [LARGE SCALE GENOMIC DNA]</scope>
    <source>
        <strain evidence="2 3">Sa2CUA1</strain>
    </source>
</reference>
<sequence length="355" mass="35990">MRINPGIYVLDLGTDRRQFGLGTGALLLAGLTPADLAFLAQLRGGVPDGTEPAAAAAAGLGAERQSQLLTALAPVLLPCTGTQSPLPPLRQERLGPDIQRLSAVYGQDASDAVARRAGAAVEVQGLGRCGSLLARTLAAAGIGTLLLGDPRVVAPSDVGPAYALTDIGMQRFQAVRRHLYRIDPTIRVLSVPGPEPGRAAAGSDLAVTVSDQPGPMLSLAGGEREHPHLAVTVQQYGYQIGPLVVPGATACLGCLDRFRGDADPGWYASAAALAPEQPEPGSPRGPGGEEVSAAGLAAGIAAGQALSFIDGVAQPVTWSAVLQLRTADGHIGVEPLTFHPGCGCQLQAAGVSSAA</sequence>
<keyword evidence="3" id="KW-1185">Reference proteome</keyword>
<dbReference type="Proteomes" id="UP000609874">
    <property type="component" value="Unassembled WGS sequence"/>
</dbReference>